<accession>A0ABV4T8Z3</accession>
<dbReference type="Proteomes" id="UP001571980">
    <property type="component" value="Unassembled WGS sequence"/>
</dbReference>
<evidence type="ECO:0008006" key="3">
    <source>
        <dbReference type="Google" id="ProtNLM"/>
    </source>
</evidence>
<sequence>MRIYIEGKVLGAESTSEYVFVPFNYTSTLYTYIYTLVAKDKIVGSIVSKFDRTYHSTIGLYSPSFVYFKRYVPRKDGMDVQNGSTARFVVSTPIEPVVDVLLEAFEEGAKIPLTSDVFIEIKKVDAKDVLSSIRPTDTEIVKSMSPVAMSRLVRQGIGVKRIAVLPGGEGDKGDYLTLLVKALREVHRVFKKTFGASYELYDLDLPLVPKSDEAFMKIFTIKVKGIMGANGYFFKGAQFVALMHLPVEYFFLMNHYGLGYYTHYGFGNISFKIGKNREEYANARVILEYKHHDMSLGEVIQQEMNGEDESFIDIII</sequence>
<dbReference type="EMBL" id="JARRIG010000007">
    <property type="protein sequence ID" value="MFA4805148.1"/>
    <property type="molecule type" value="Genomic_DNA"/>
</dbReference>
<comment type="caution">
    <text evidence="1">The sequence shown here is derived from an EMBL/GenBank/DDBJ whole genome shotgun (WGS) entry which is preliminary data.</text>
</comment>
<keyword evidence="2" id="KW-1185">Reference proteome</keyword>
<protein>
    <recommendedName>
        <fullName evidence="3">CRISPR system Cms protein Csm4</fullName>
    </recommendedName>
</protein>
<evidence type="ECO:0000313" key="2">
    <source>
        <dbReference type="Proteomes" id="UP001571980"/>
    </source>
</evidence>
<evidence type="ECO:0000313" key="1">
    <source>
        <dbReference type="EMBL" id="MFA4805148.1"/>
    </source>
</evidence>
<reference evidence="1 2" key="1">
    <citation type="submission" date="2023-03" db="EMBL/GenBank/DDBJ databases">
        <title>Speciation in Pyrococcus: adaptation to high temperature as a mechanism.</title>
        <authorList>
            <person name="Gu J."/>
        </authorList>
    </citation>
    <scope>NUCLEOTIDE SEQUENCE [LARGE SCALE GENOMIC DNA]</scope>
    <source>
        <strain evidence="1 2">LMOA34</strain>
    </source>
</reference>
<organism evidence="1 2">
    <name type="scientific">Pyrococcus kukulkanii</name>
    <dbReference type="NCBI Taxonomy" id="1609559"/>
    <lineage>
        <taxon>Archaea</taxon>
        <taxon>Methanobacteriati</taxon>
        <taxon>Methanobacteriota</taxon>
        <taxon>Thermococci</taxon>
        <taxon>Thermococcales</taxon>
        <taxon>Thermococcaceae</taxon>
        <taxon>Pyrococcus</taxon>
    </lineage>
</organism>
<proteinExistence type="predicted"/>
<gene>
    <name evidence="1" type="ORF">P8X34_10470</name>
</gene>
<dbReference type="Gene3D" id="3.30.70.1890">
    <property type="match status" value="1"/>
</dbReference>
<name>A0ABV4T8Z3_9EURY</name>
<dbReference type="InterPro" id="IPR045747">
    <property type="entry name" value="CRISPR-assoc_prot_Cas6_N_sf"/>
</dbReference>